<dbReference type="GeneID" id="43581405"/>
<dbReference type="CDD" id="cd02674">
    <property type="entry name" value="Peptidase_C19R"/>
    <property type="match status" value="1"/>
</dbReference>
<dbReference type="InterPro" id="IPR035927">
    <property type="entry name" value="DUSP-like_sf"/>
</dbReference>
<dbReference type="PANTHER" id="PTHR21646">
    <property type="entry name" value="UBIQUITIN CARBOXYL-TERMINAL HYDROLASE"/>
    <property type="match status" value="1"/>
</dbReference>
<feature type="compositionally biased region" description="Low complexity" evidence="8">
    <location>
        <begin position="1143"/>
        <end position="1170"/>
    </location>
</feature>
<dbReference type="SUPFAM" id="SSF54001">
    <property type="entry name" value="Cysteine proteinases"/>
    <property type="match status" value="1"/>
</dbReference>
<comment type="similarity">
    <text evidence="2">Belongs to the peptidase C19 family.</text>
</comment>
<evidence type="ECO:0000256" key="2">
    <source>
        <dbReference type="ARBA" id="ARBA00009085"/>
    </source>
</evidence>
<proteinExistence type="inferred from homology"/>
<feature type="region of interest" description="Disordered" evidence="8">
    <location>
        <begin position="435"/>
        <end position="518"/>
    </location>
</feature>
<dbReference type="PROSITE" id="PS51283">
    <property type="entry name" value="DUSP"/>
    <property type="match status" value="1"/>
</dbReference>
<dbReference type="InterPro" id="IPR001394">
    <property type="entry name" value="Peptidase_C19_UCH"/>
</dbReference>
<evidence type="ECO:0000259" key="9">
    <source>
        <dbReference type="PROSITE" id="PS50235"/>
    </source>
</evidence>
<evidence type="ECO:0000256" key="3">
    <source>
        <dbReference type="ARBA" id="ARBA00012759"/>
    </source>
</evidence>
<keyword evidence="5" id="KW-0833">Ubl conjugation pathway</keyword>
<feature type="compositionally biased region" description="Low complexity" evidence="8">
    <location>
        <begin position="99"/>
        <end position="119"/>
    </location>
</feature>
<dbReference type="PROSITE" id="PS00973">
    <property type="entry name" value="USP_2"/>
    <property type="match status" value="1"/>
</dbReference>
<feature type="region of interest" description="Disordered" evidence="8">
    <location>
        <begin position="1576"/>
        <end position="1640"/>
    </location>
</feature>
<dbReference type="PANTHER" id="PTHR21646:SF24">
    <property type="entry name" value="UBIQUITIN CARBOXYL-TERMINAL HYDROLASE"/>
    <property type="match status" value="1"/>
</dbReference>
<feature type="domain" description="USP" evidence="9">
    <location>
        <begin position="536"/>
        <end position="1466"/>
    </location>
</feature>
<feature type="compositionally biased region" description="Basic and acidic residues" evidence="8">
    <location>
        <begin position="461"/>
        <end position="482"/>
    </location>
</feature>
<dbReference type="InterPro" id="IPR028889">
    <property type="entry name" value="USP"/>
</dbReference>
<feature type="compositionally biased region" description="Polar residues" evidence="8">
    <location>
        <begin position="131"/>
        <end position="153"/>
    </location>
</feature>
<dbReference type="PROSITE" id="PS00972">
    <property type="entry name" value="USP_1"/>
    <property type="match status" value="1"/>
</dbReference>
<feature type="region of interest" description="Disordered" evidence="8">
    <location>
        <begin position="1544"/>
        <end position="1563"/>
    </location>
</feature>
<dbReference type="GO" id="GO:0016579">
    <property type="term" value="P:protein deubiquitination"/>
    <property type="evidence" value="ECO:0007669"/>
    <property type="project" value="InterPro"/>
</dbReference>
<dbReference type="RefSeq" id="XP_031853196.1">
    <property type="nucleotide sequence ID" value="XM_031997305.1"/>
</dbReference>
<feature type="compositionally biased region" description="Acidic residues" evidence="8">
    <location>
        <begin position="87"/>
        <end position="98"/>
    </location>
</feature>
<keyword evidence="6" id="KW-0378">Hydrolase</keyword>
<gene>
    <name evidence="11" type="ORF">SAPINGB_P002587</name>
</gene>
<dbReference type="InterPro" id="IPR038765">
    <property type="entry name" value="Papain-like_cys_pep_sf"/>
</dbReference>
<evidence type="ECO:0000256" key="5">
    <source>
        <dbReference type="ARBA" id="ARBA00022786"/>
    </source>
</evidence>
<keyword evidence="7" id="KW-0788">Thiol protease</keyword>
<dbReference type="SUPFAM" id="SSF143791">
    <property type="entry name" value="DUSP-like"/>
    <property type="match status" value="1"/>
</dbReference>
<feature type="compositionally biased region" description="Acidic residues" evidence="8">
    <location>
        <begin position="483"/>
        <end position="501"/>
    </location>
</feature>
<feature type="compositionally biased region" description="Low complexity" evidence="8">
    <location>
        <begin position="1579"/>
        <end position="1591"/>
    </location>
</feature>
<protein>
    <recommendedName>
        <fullName evidence="3">ubiquitinyl hydrolase 1</fullName>
        <ecNumber evidence="3">3.4.19.12</ecNumber>
    </recommendedName>
</protein>
<dbReference type="InterPro" id="IPR050185">
    <property type="entry name" value="Ub_carboxyl-term_hydrolase"/>
</dbReference>
<feature type="compositionally biased region" description="Polar residues" evidence="8">
    <location>
        <begin position="1592"/>
        <end position="1608"/>
    </location>
</feature>
<dbReference type="PROSITE" id="PS50235">
    <property type="entry name" value="USP_3"/>
    <property type="match status" value="1"/>
</dbReference>
<evidence type="ECO:0000313" key="12">
    <source>
        <dbReference type="Proteomes" id="UP000398389"/>
    </source>
</evidence>
<feature type="domain" description="DUSP" evidence="10">
    <location>
        <begin position="205"/>
        <end position="303"/>
    </location>
</feature>
<dbReference type="Proteomes" id="UP000398389">
    <property type="component" value="Unassembled WGS sequence"/>
</dbReference>
<dbReference type="GO" id="GO:0004843">
    <property type="term" value="F:cysteine-type deubiquitinase activity"/>
    <property type="evidence" value="ECO:0007669"/>
    <property type="project" value="UniProtKB-EC"/>
</dbReference>
<organism evidence="11 12">
    <name type="scientific">Magnusiomyces paraingens</name>
    <dbReference type="NCBI Taxonomy" id="2606893"/>
    <lineage>
        <taxon>Eukaryota</taxon>
        <taxon>Fungi</taxon>
        <taxon>Dikarya</taxon>
        <taxon>Ascomycota</taxon>
        <taxon>Saccharomycotina</taxon>
        <taxon>Dipodascomycetes</taxon>
        <taxon>Dipodascales</taxon>
        <taxon>Dipodascaceae</taxon>
        <taxon>Magnusiomyces</taxon>
    </lineage>
</organism>
<evidence type="ECO:0000259" key="10">
    <source>
        <dbReference type="PROSITE" id="PS51283"/>
    </source>
</evidence>
<keyword evidence="4" id="KW-0645">Protease</keyword>
<name>A0A5E8BEP6_9ASCO</name>
<dbReference type="Gene3D" id="3.30.2230.10">
    <property type="entry name" value="DUSP-like"/>
    <property type="match status" value="1"/>
</dbReference>
<feature type="region of interest" description="Disordered" evidence="8">
    <location>
        <begin position="1"/>
        <end position="189"/>
    </location>
</feature>
<feature type="compositionally biased region" description="Low complexity" evidence="8">
    <location>
        <begin position="1544"/>
        <end position="1560"/>
    </location>
</feature>
<evidence type="ECO:0000256" key="1">
    <source>
        <dbReference type="ARBA" id="ARBA00000707"/>
    </source>
</evidence>
<evidence type="ECO:0000256" key="6">
    <source>
        <dbReference type="ARBA" id="ARBA00022801"/>
    </source>
</evidence>
<dbReference type="InterPro" id="IPR018200">
    <property type="entry name" value="USP_CS"/>
</dbReference>
<feature type="compositionally biased region" description="Basic and acidic residues" evidence="8">
    <location>
        <begin position="1124"/>
        <end position="1134"/>
    </location>
</feature>
<sequence>MIPAENSPTEPIHHDITSDILDQPISTIMSPLDSFAHTEPSSAEDTSDPSSSTNSSCNSSNNTTDISNSAYSHVKTPITLPNTEIDSPMEEEEEEEEQNNSNFSPNSQSSSVGISSSNNKRLVSDMDFSPRPQSNASTGAAFQQSSPITSTRTRSNDHHNFHSHHNSSVSSISAIPPVPEQNSDDEDLSMPYTDLEIDLSSNPVKIISRKGRVNYIKYQSACIRPAVGDILYLVSAAWVESFADYSNDEFAETFGNLDVVNTSTRRLFSATLSKYVPLPKPAWDNLVQWYNPEGKDGFDYFSLPRQVIKTEPLEFDFFPLTVYTKIFTRLALSASPNTKIVISNSSIGSDFYKAIFSLYSLPQNILFEQIRIWGVVNTPDTLRIMKQDTPLAQYPFKAMTSNLHSITLDPNEAISNSSLDRFSFIILEVKEISDNTSPWPSEQIKPPLPPRRNLPPPYALDETKKDLEPEESKKQEGDNQEEKVEEEEGEEEEEEDDDDNSSENIATVPPAPPPSRQKITQSYSYRNQYSAPIGTIGLNNLGNTCYMNSALQCLTHVPELVNYFLSGYFKREINRTNPIGYNGKIAEAFGDLLEHLFGEERSGSSYACRPFKTIVGRLNSAFAGYQQQDTQEFLSYLLDGLHEDLNRVLKKPLTEKPDLKKHGSHSPEEIAQLAEECWRLHKLRNDSVILDLFVGLYKSTLVCPTCHLTSITFDPFMDLTLPLPSNEYWSKDMLVFPKNSSPIKLAVELDPSATMNHLRKFIADNTGVDPRALHFADILDKHIYKNIKDGNVNDQITTYDTIYVYEADAPLDRYTEVLNNEDEEEKEEEEEDDDIPFVIPVYLFISADGQSRKAPFPYYITLTQSDAENPSIIIQKILAKLSQYSTSDFFDAAIERISDGTLNWKSVMSILTPHICYSSKYNHDIPYTGGPTDTRCTFLERVEEISTNVSLGARQRELQRQEEERRQQEYANYNNYQEPNMEQDDDSLDDLPAYENAVTNFMGDDYSSQFTKNSPPPLPSRADYTPIENPNANEDSSSNQAENDEESQSSYDKNSDDVGRLPTHSSSSNLQYAGKMTPEDPIANSDPASSYEEDNNFPKPKQLPSSNYRGGLPGGSGNDEEFEEKASEEPAKENDDFDALNLSGLPDSDTSSVSSLSFNGPLENENTNNNRPVIIVNDDQASGDDHYGSSLSPPSPPSTNKIYHHTNRYAPTKINRNYQHNRYGYNNNYSRFSSRVPDFIRDTDFDPDNKLIVSPSALVAIEIDQSRYDSLFDEKNLPRLFVEVVSQEIQKRREAREVMRVKGATLDDCLDQFYKTEVLGEDDLWYCTNCEGFKRASKTLELWKTPDVFIIHLKRFSSWREKINDTINFPITGLDMSHRITETKTNSRFLDTPPESISVDEEDKNLVYDLFAVDNHFGSVHGGHYTAYVKNFADDKWYYFDDSRVTEANPEEAISGSAYLLFYRRRGSSPLGGEHMSEIFTTIEAEREANQDSNSSLDAHIDPAEEEKRLLAKRFPGVGRSLGGGSGSLGSSVVSNFGSSVCGTGSEFSSTSELPSSAEEGTNMASKARFRSGFIGHRSSSSINSNESNDSGHSSVGSNQGGLDQTPFSGELGPTTASAGNLTRDRGSGGSSSMDGSAQEDLTSEIDRQFVILNPEDQAPKDVELDLEVNNMDEDGDDNNSLYDDAGFQNLVDGGYHGTRRVERPPVMAVEVLKPDQLLPKTKSEFNIELKNSKESLEYAKNSLPSPKSDD</sequence>
<evidence type="ECO:0000256" key="4">
    <source>
        <dbReference type="ARBA" id="ARBA00022670"/>
    </source>
</evidence>
<reference evidence="11 12" key="1">
    <citation type="submission" date="2019-09" db="EMBL/GenBank/DDBJ databases">
        <authorList>
            <person name="Brejova B."/>
        </authorList>
    </citation>
    <scope>NUCLEOTIDE SEQUENCE [LARGE SCALE GENOMIC DNA]</scope>
</reference>
<dbReference type="GO" id="GO:0006508">
    <property type="term" value="P:proteolysis"/>
    <property type="evidence" value="ECO:0007669"/>
    <property type="project" value="UniProtKB-KW"/>
</dbReference>
<dbReference type="InterPro" id="IPR006615">
    <property type="entry name" value="Pept_C19_DUSP"/>
</dbReference>
<feature type="compositionally biased region" description="Low complexity" evidence="8">
    <location>
        <begin position="39"/>
        <end position="69"/>
    </location>
</feature>
<dbReference type="Gene3D" id="3.90.70.10">
    <property type="entry name" value="Cysteine proteinases"/>
    <property type="match status" value="2"/>
</dbReference>
<dbReference type="Pfam" id="PF00443">
    <property type="entry name" value="UCH"/>
    <property type="match status" value="1"/>
</dbReference>
<dbReference type="EMBL" id="CABVLU010000002">
    <property type="protein sequence ID" value="VVT50073.1"/>
    <property type="molecule type" value="Genomic_DNA"/>
</dbReference>
<evidence type="ECO:0000256" key="8">
    <source>
        <dbReference type="SAM" id="MobiDB-lite"/>
    </source>
</evidence>
<feature type="compositionally biased region" description="Polar residues" evidence="8">
    <location>
        <begin position="1028"/>
        <end position="1041"/>
    </location>
</feature>
<feature type="compositionally biased region" description="Pro residues" evidence="8">
    <location>
        <begin position="446"/>
        <end position="458"/>
    </location>
</feature>
<evidence type="ECO:0000313" key="11">
    <source>
        <dbReference type="EMBL" id="VVT50073.1"/>
    </source>
</evidence>
<evidence type="ECO:0000256" key="7">
    <source>
        <dbReference type="ARBA" id="ARBA00022807"/>
    </source>
</evidence>
<dbReference type="EC" id="3.4.19.12" evidence="3"/>
<keyword evidence="12" id="KW-1185">Reference proteome</keyword>
<comment type="catalytic activity">
    <reaction evidence="1">
        <text>Thiol-dependent hydrolysis of ester, thioester, amide, peptide and isopeptide bonds formed by the C-terminal Gly of ubiquitin (a 76-residue protein attached to proteins as an intracellular targeting signal).</text>
        <dbReference type="EC" id="3.4.19.12"/>
    </reaction>
</comment>
<accession>A0A5E8BEP6</accession>
<dbReference type="OrthoDB" id="292964at2759"/>
<feature type="region of interest" description="Disordered" evidence="8">
    <location>
        <begin position="1003"/>
        <end position="1202"/>
    </location>
</feature>